<feature type="region of interest" description="Disordered" evidence="1">
    <location>
        <begin position="66"/>
        <end position="212"/>
    </location>
</feature>
<gene>
    <name evidence="2" type="ORF">INT44_003664</name>
</gene>
<feature type="compositionally biased region" description="Low complexity" evidence="1">
    <location>
        <begin position="261"/>
        <end position="274"/>
    </location>
</feature>
<accession>A0A8H7PUN5</accession>
<feature type="region of interest" description="Disordered" evidence="1">
    <location>
        <begin position="245"/>
        <end position="303"/>
    </location>
</feature>
<evidence type="ECO:0000313" key="3">
    <source>
        <dbReference type="Proteomes" id="UP000612746"/>
    </source>
</evidence>
<name>A0A8H7PUN5_9FUNG</name>
<comment type="caution">
    <text evidence="2">The sequence shown here is derived from an EMBL/GenBank/DDBJ whole genome shotgun (WGS) entry which is preliminary data.</text>
</comment>
<feature type="compositionally biased region" description="Polar residues" evidence="1">
    <location>
        <begin position="121"/>
        <end position="132"/>
    </location>
</feature>
<proteinExistence type="predicted"/>
<organism evidence="2 3">
    <name type="scientific">Umbelopsis vinacea</name>
    <dbReference type="NCBI Taxonomy" id="44442"/>
    <lineage>
        <taxon>Eukaryota</taxon>
        <taxon>Fungi</taxon>
        <taxon>Fungi incertae sedis</taxon>
        <taxon>Mucoromycota</taxon>
        <taxon>Mucoromycotina</taxon>
        <taxon>Umbelopsidomycetes</taxon>
        <taxon>Umbelopsidales</taxon>
        <taxon>Umbelopsidaceae</taxon>
        <taxon>Umbelopsis</taxon>
    </lineage>
</organism>
<reference evidence="2" key="1">
    <citation type="submission" date="2020-12" db="EMBL/GenBank/DDBJ databases">
        <title>Metabolic potential, ecology and presence of endohyphal bacteria is reflected in genomic diversity of Mucoromycotina.</title>
        <authorList>
            <person name="Muszewska A."/>
            <person name="Okrasinska A."/>
            <person name="Steczkiewicz K."/>
            <person name="Drgas O."/>
            <person name="Orlowska M."/>
            <person name="Perlinska-Lenart U."/>
            <person name="Aleksandrzak-Piekarczyk T."/>
            <person name="Szatraj K."/>
            <person name="Zielenkiewicz U."/>
            <person name="Pilsyk S."/>
            <person name="Malc E."/>
            <person name="Mieczkowski P."/>
            <person name="Kruszewska J.S."/>
            <person name="Biernat P."/>
            <person name="Pawlowska J."/>
        </authorList>
    </citation>
    <scope>NUCLEOTIDE SEQUENCE</scope>
    <source>
        <strain evidence="2">WA0000051536</strain>
    </source>
</reference>
<keyword evidence="3" id="KW-1185">Reference proteome</keyword>
<dbReference type="InterPro" id="IPR019412">
    <property type="entry name" value="IML2/TPR_39"/>
</dbReference>
<sequence>MTFILRWQDFGLYYYRQLENTRDLDDRGCCPWPPHLVPLAISTNPLLAAVPIHLASHLVLLPQESHKMEDEKQEVEAGPQTVEAQASTVPITVGDELPTPELKTDAGNISDIQGESKPAVESQSLNPTTDPTDSVIPGILKASGENSASTTEKVSQVKSDSPEENQTTESSKSNEVETKDQPETNGDVSETQPKLTDSEKVVNGNDDAPGSAVEHAAVPMNQEAAVIATEIAHPHTEIINGQESVPHISSSDKQDDDDAHSVVSSAHSEAYESAGELPDDDDEGRTKSDSRQDSFEDVDYTENTVRVDSENISTIGPNTLNPRDQEKAGMCSTLVALPRDMTKYLSMTSDEMMREGIEAFFSNKFMKAKSIFKAKSDADPLFALGLGSMAFIKAIMTYDADDIVVAVDVLNTTCAIAQAQIDAASAKRPFKETVSHYLSSIITQNRTGLPDTPKVNPDEPKTFLPNGVLRAHVVKAEGSLLISMLHLCQENVSGYLKCGFSIRRAYKSYSLVWQEYKKMGQAFHDHIDNDTISAIQFGIGSVHLLLSSLPPKVLKAAAAMGWKPDKNLGFALLKLCQDGQGIRSPLASMMLLAYYTILTSIAPQIFSIDYSNPALECLVEAQKQHPDSCFYLLYTGRVSRLVKNIELSTQSLECAASAAQGEWAEAPMKLLTTYDIAMNEAMGFDWENACTRFEYLRDQKYWSSAYFQYFVGACHEIMGNRTESILAFASVPTFINGKGSPIDKFVRRRVAFFEESGYADLDFSLPALELLLIWNAFPFMSVQALEQCLEKVDAALELVYERERIEYEIRLTELAPDIGPPEYYDQRAQALLIKAAVLNALGKHSEAVLHLNWIIDHGTRIKELWVLPFCYWEAGITSWTMDQRLKARMLWETGLKFSKYEFDYRMAVRFNVVLNKCDDLGIYPVEADTASTNHGKKMPTKPVQ</sequence>
<feature type="compositionally biased region" description="Basic and acidic residues" evidence="1">
    <location>
        <begin position="284"/>
        <end position="294"/>
    </location>
</feature>
<dbReference type="EMBL" id="JAEPRA010000009">
    <property type="protein sequence ID" value="KAG2180657.1"/>
    <property type="molecule type" value="Genomic_DNA"/>
</dbReference>
<dbReference type="AlphaFoldDB" id="A0A8H7PUN5"/>
<feature type="compositionally biased region" description="Polar residues" evidence="1">
    <location>
        <begin position="144"/>
        <end position="171"/>
    </location>
</feature>
<feature type="compositionally biased region" description="Basic and acidic residues" evidence="1">
    <location>
        <begin position="172"/>
        <end position="182"/>
    </location>
</feature>
<dbReference type="PANTHER" id="PTHR31859:SF1">
    <property type="entry name" value="TETRATRICOPEPTIDE REPEAT PROTEIN 39C"/>
    <property type="match status" value="1"/>
</dbReference>
<dbReference type="Proteomes" id="UP000612746">
    <property type="component" value="Unassembled WGS sequence"/>
</dbReference>
<dbReference type="OrthoDB" id="43460at2759"/>
<feature type="compositionally biased region" description="Polar residues" evidence="1">
    <location>
        <begin position="183"/>
        <end position="195"/>
    </location>
</feature>
<dbReference type="Pfam" id="PF10300">
    <property type="entry name" value="Iml2-TPR_39"/>
    <property type="match status" value="1"/>
</dbReference>
<dbReference type="PANTHER" id="PTHR31859">
    <property type="entry name" value="TETRATRICOPEPTIDE REPEAT PROTEIN 39 FAMILY MEMBER"/>
    <property type="match status" value="1"/>
</dbReference>
<protein>
    <submittedName>
        <fullName evidence="2">Uncharacterized protein</fullName>
    </submittedName>
</protein>
<evidence type="ECO:0000256" key="1">
    <source>
        <dbReference type="SAM" id="MobiDB-lite"/>
    </source>
</evidence>
<evidence type="ECO:0000313" key="2">
    <source>
        <dbReference type="EMBL" id="KAG2180657.1"/>
    </source>
</evidence>